<sequence>MGETLPMVESALGDSPGEQVLRTLVEAIALVSGLDEKSTVRRVRERFRDRVPPPGETAEERLLLGMLCALGTLEGRPAAELVPMAEQVLRVGEVSLGGWGALGASLTLYLADEIKPVEFVLTALLEHAQKSGQAWSSALASTTRASVHLWTGTISLALADAQLALTLSTELPRVS</sequence>
<dbReference type="RefSeq" id="WP_165339852.1">
    <property type="nucleotide sequence ID" value="NZ_JAAKZX010000035.1"/>
</dbReference>
<dbReference type="EMBL" id="JAAKZX010000035">
    <property type="protein sequence ID" value="NGO43238.1"/>
    <property type="molecule type" value="Genomic_DNA"/>
</dbReference>
<accession>A0ABX0DSG5</accession>
<gene>
    <name evidence="1" type="ORF">G6048_14045</name>
</gene>
<organism evidence="1 2">
    <name type="scientific">Streptomyces ureilyticus</name>
    <dbReference type="NCBI Taxonomy" id="1775131"/>
    <lineage>
        <taxon>Bacteria</taxon>
        <taxon>Bacillati</taxon>
        <taxon>Actinomycetota</taxon>
        <taxon>Actinomycetes</taxon>
        <taxon>Kitasatosporales</taxon>
        <taxon>Streptomycetaceae</taxon>
        <taxon>Streptomyces</taxon>
    </lineage>
</organism>
<proteinExistence type="predicted"/>
<dbReference type="Proteomes" id="UP001518140">
    <property type="component" value="Unassembled WGS sequence"/>
</dbReference>
<protein>
    <submittedName>
        <fullName evidence="1">Uncharacterized protein</fullName>
    </submittedName>
</protein>
<name>A0ABX0DSG5_9ACTN</name>
<keyword evidence="2" id="KW-1185">Reference proteome</keyword>
<evidence type="ECO:0000313" key="2">
    <source>
        <dbReference type="Proteomes" id="UP001518140"/>
    </source>
</evidence>
<evidence type="ECO:0000313" key="1">
    <source>
        <dbReference type="EMBL" id="NGO43238.1"/>
    </source>
</evidence>
<comment type="caution">
    <text evidence="1">The sequence shown here is derived from an EMBL/GenBank/DDBJ whole genome shotgun (WGS) entry which is preliminary data.</text>
</comment>
<reference evidence="1 2" key="1">
    <citation type="submission" date="2020-02" db="EMBL/GenBank/DDBJ databases">
        <title>Whole-genome analyses of novel actinobacteria.</title>
        <authorList>
            <person name="Sahin N."/>
            <person name="Tokatli A."/>
        </authorList>
    </citation>
    <scope>NUCLEOTIDE SEQUENCE [LARGE SCALE GENOMIC DNA]</scope>
    <source>
        <strain evidence="1 2">YC419</strain>
    </source>
</reference>